<feature type="non-terminal residue" evidence="1">
    <location>
        <position position="1"/>
    </location>
</feature>
<dbReference type="Gene3D" id="2.60.40.60">
    <property type="entry name" value="Cadherins"/>
    <property type="match status" value="1"/>
</dbReference>
<name>A0AAV2SQT8_MEGNR</name>
<comment type="caution">
    <text evidence="1">The sequence shown here is derived from an EMBL/GenBank/DDBJ whole genome shotgun (WGS) entry which is preliminary data.</text>
</comment>
<sequence>FALQLSYVQAAKVPLVFTSNQYNTTVPENALGNTAVVSDIMMGMYLPTETNNVPVVRYRIMNGDPDNFFKTSARVIGDFCFLEIHVRTNNRHVLNRESRDMYRLQIKAQERNGDRSKMTFLVL</sequence>
<dbReference type="FunFam" id="2.60.40.60:FF:000064">
    <property type="entry name" value="FAT atypical cadherin 1"/>
    <property type="match status" value="1"/>
</dbReference>
<proteinExistence type="predicted"/>
<reference evidence="1 2" key="1">
    <citation type="submission" date="2024-05" db="EMBL/GenBank/DDBJ databases">
        <authorList>
            <person name="Wallberg A."/>
        </authorList>
    </citation>
    <scope>NUCLEOTIDE SEQUENCE [LARGE SCALE GENOMIC DNA]</scope>
</reference>
<accession>A0AAV2SQT8</accession>
<dbReference type="Proteomes" id="UP001497623">
    <property type="component" value="Unassembled WGS sequence"/>
</dbReference>
<protein>
    <submittedName>
        <fullName evidence="1">Uncharacterized protein</fullName>
    </submittedName>
</protein>
<dbReference type="AlphaFoldDB" id="A0AAV2SQT8"/>
<dbReference type="EMBL" id="CAXKWB010101150">
    <property type="protein sequence ID" value="CAL4225123.1"/>
    <property type="molecule type" value="Genomic_DNA"/>
</dbReference>
<dbReference type="InterPro" id="IPR015919">
    <property type="entry name" value="Cadherin-like_sf"/>
</dbReference>
<gene>
    <name evidence="1" type="ORF">MNOR_LOCUS39361</name>
</gene>
<dbReference type="GO" id="GO:0016020">
    <property type="term" value="C:membrane"/>
    <property type="evidence" value="ECO:0007669"/>
    <property type="project" value="InterPro"/>
</dbReference>
<dbReference type="GO" id="GO:0005509">
    <property type="term" value="F:calcium ion binding"/>
    <property type="evidence" value="ECO:0007669"/>
    <property type="project" value="InterPro"/>
</dbReference>
<dbReference type="SUPFAM" id="SSF49313">
    <property type="entry name" value="Cadherin-like"/>
    <property type="match status" value="1"/>
</dbReference>
<dbReference type="CDD" id="cd11304">
    <property type="entry name" value="Cadherin_repeat"/>
    <property type="match status" value="1"/>
</dbReference>
<evidence type="ECO:0000313" key="1">
    <source>
        <dbReference type="EMBL" id="CAL4225123.1"/>
    </source>
</evidence>
<organism evidence="1 2">
    <name type="scientific">Meganyctiphanes norvegica</name>
    <name type="common">Northern krill</name>
    <name type="synonym">Thysanopoda norvegica</name>
    <dbReference type="NCBI Taxonomy" id="48144"/>
    <lineage>
        <taxon>Eukaryota</taxon>
        <taxon>Metazoa</taxon>
        <taxon>Ecdysozoa</taxon>
        <taxon>Arthropoda</taxon>
        <taxon>Crustacea</taxon>
        <taxon>Multicrustacea</taxon>
        <taxon>Malacostraca</taxon>
        <taxon>Eumalacostraca</taxon>
        <taxon>Eucarida</taxon>
        <taxon>Euphausiacea</taxon>
        <taxon>Euphausiidae</taxon>
        <taxon>Meganyctiphanes</taxon>
    </lineage>
</organism>
<keyword evidence="2" id="KW-1185">Reference proteome</keyword>
<evidence type="ECO:0000313" key="2">
    <source>
        <dbReference type="Proteomes" id="UP001497623"/>
    </source>
</evidence>